<dbReference type="OrthoDB" id="33550at2157"/>
<dbReference type="PANTHER" id="PTHR10151:SF120">
    <property type="entry name" value="BIS(5'-ADENOSYL)-TRIPHOSPHATASE"/>
    <property type="match status" value="1"/>
</dbReference>
<dbReference type="Pfam" id="PF01663">
    <property type="entry name" value="Phosphodiest"/>
    <property type="match status" value="1"/>
</dbReference>
<dbReference type="PANTHER" id="PTHR10151">
    <property type="entry name" value="ECTONUCLEOTIDE PYROPHOSPHATASE/PHOSPHODIESTERASE"/>
    <property type="match status" value="1"/>
</dbReference>
<protein>
    <submittedName>
        <fullName evidence="1">Phosphodiesterase</fullName>
    </submittedName>
</protein>
<dbReference type="Gene3D" id="3.40.720.10">
    <property type="entry name" value="Alkaline Phosphatase, subunit A"/>
    <property type="match status" value="1"/>
</dbReference>
<dbReference type="Proteomes" id="UP000053157">
    <property type="component" value="Unassembled WGS sequence"/>
</dbReference>
<dbReference type="AlphaFoldDB" id="A0A0W1SKR8"/>
<dbReference type="EMBL" id="LOPV01000213">
    <property type="protein sequence ID" value="KTG26726.1"/>
    <property type="molecule type" value="Genomic_DNA"/>
</dbReference>
<keyword evidence="2" id="KW-1185">Reference proteome</keyword>
<comment type="caution">
    <text evidence="1">The sequence shown here is derived from an EMBL/GenBank/DDBJ whole genome shotgun (WGS) entry which is preliminary data.</text>
</comment>
<dbReference type="InterPro" id="IPR017850">
    <property type="entry name" value="Alkaline_phosphatase_core_sf"/>
</dbReference>
<evidence type="ECO:0000313" key="2">
    <source>
        <dbReference type="Proteomes" id="UP000053157"/>
    </source>
</evidence>
<organism evidence="1 2">
    <name type="scientific">Haloferax profundi</name>
    <dbReference type="NCBI Taxonomy" id="1544718"/>
    <lineage>
        <taxon>Archaea</taxon>
        <taxon>Methanobacteriati</taxon>
        <taxon>Methanobacteriota</taxon>
        <taxon>Stenosarchaea group</taxon>
        <taxon>Halobacteria</taxon>
        <taxon>Halobacteriales</taxon>
        <taxon>Haloferacaceae</taxon>
        <taxon>Haloferax</taxon>
    </lineage>
</organism>
<dbReference type="GO" id="GO:0016787">
    <property type="term" value="F:hydrolase activity"/>
    <property type="evidence" value="ECO:0007669"/>
    <property type="project" value="UniProtKB-ARBA"/>
</dbReference>
<evidence type="ECO:0000313" key="1">
    <source>
        <dbReference type="EMBL" id="KTG26726.1"/>
    </source>
</evidence>
<gene>
    <name evidence="1" type="ORF">AUR66_15740</name>
</gene>
<name>A0A0W1SKR8_9EURY</name>
<dbReference type="RefSeq" id="WP_058572437.1">
    <property type="nucleotide sequence ID" value="NZ_LOPV01000213.1"/>
</dbReference>
<dbReference type="InterPro" id="IPR002591">
    <property type="entry name" value="Phosphodiest/P_Trfase"/>
</dbReference>
<accession>A0A0W1SKR8</accession>
<proteinExistence type="predicted"/>
<dbReference type="SUPFAM" id="SSF53649">
    <property type="entry name" value="Alkaline phosphatase-like"/>
    <property type="match status" value="1"/>
</dbReference>
<sequence>MDDRTQSSLTTLLVGLDAACIEVLDPLFEEDALPNLQRLFEEGVYGPLESQVPPWTASAWPSLYTGVNPGKHGVFGFLSFDGYDADVVNATDVRRRTLWELLDYHGLRSVVVNVPVTAPPRAFDGALIPGYVGPEDPPCHPAGLLDDVRAEIGEYRVYPNDPEGRGDEAYLELIRMRGEAFRYLADRFDPDFGFVEFQQTDTVFHERPGDLELVRTVYEAVDEQIGSILEATSPENVFVVSDHGMGRYDKYEFRVNEFLRDEGYVSVRHGGSGMPSWVSIQKRGLEKGQFEADDDASLDVMNSAMTVAARFGLTTQRIASVLQKLGLAEYVARVVPTDVKRAGTTQVDFPSSRAYMRDLIELGIRINLEGREPDGTVPQDAYEDVRRELISALKTVETPDGELLFEDVAPREEYFHGPEAHNAVDIVLVPSNYDHYLSAQLYGEQFGDPTESWNHKRWGVVAASGPAIDSHTPLGDAHLFDVTPTILATYGLPPDEEMDGTSLPIVDAHPPISYPPFEPAERVETNDTEVEDRLANLGYLE</sequence>
<reference evidence="1 2" key="1">
    <citation type="submission" date="2015-12" db="EMBL/GenBank/DDBJ databases">
        <title>Haloferax profundi sp. nov. isolated from the Discovery deep brine-seawater interface in the Red Sea.</title>
        <authorList>
            <person name="Zhang G."/>
            <person name="Stingl U."/>
            <person name="Rashid M."/>
        </authorList>
    </citation>
    <scope>NUCLEOTIDE SEQUENCE [LARGE SCALE GENOMIC DNA]</scope>
    <source>
        <strain evidence="1 2">SB29</strain>
    </source>
</reference>